<keyword evidence="3 4" id="KW-0378">Hydrolase</keyword>
<proteinExistence type="inferred from homology"/>
<keyword evidence="5" id="KW-1185">Reference proteome</keyword>
<dbReference type="SFLD" id="SFLDF00035">
    <property type="entry name" value="phosphoglycolate_phosphatase"/>
    <property type="match status" value="1"/>
</dbReference>
<reference evidence="4 5" key="1">
    <citation type="submission" date="2020-04" db="EMBL/GenBank/DDBJ databases">
        <title>Rhodospirillaceae bacterium KN72 isolated from deep sea.</title>
        <authorList>
            <person name="Zhang D.-C."/>
        </authorList>
    </citation>
    <scope>NUCLEOTIDE SEQUENCE [LARGE SCALE GENOMIC DNA]</scope>
    <source>
        <strain evidence="4 5">KN72</strain>
    </source>
</reference>
<evidence type="ECO:0000313" key="5">
    <source>
        <dbReference type="Proteomes" id="UP000539372"/>
    </source>
</evidence>
<protein>
    <submittedName>
        <fullName evidence="4">HAD-IA family hydrolase</fullName>
    </submittedName>
</protein>
<dbReference type="NCBIfam" id="TIGR01509">
    <property type="entry name" value="HAD-SF-IA-v3"/>
    <property type="match status" value="1"/>
</dbReference>
<dbReference type="InterPro" id="IPR023198">
    <property type="entry name" value="PGP-like_dom2"/>
</dbReference>
<dbReference type="PRINTS" id="PR00413">
    <property type="entry name" value="HADHALOGNASE"/>
</dbReference>
<accession>A0A7Y0E1T6</accession>
<dbReference type="AlphaFoldDB" id="A0A7Y0E1T6"/>
<dbReference type="SUPFAM" id="SSF56784">
    <property type="entry name" value="HAD-like"/>
    <property type="match status" value="1"/>
</dbReference>
<evidence type="ECO:0000256" key="3">
    <source>
        <dbReference type="ARBA" id="ARBA00022801"/>
    </source>
</evidence>
<dbReference type="PANTHER" id="PTHR42896">
    <property type="entry name" value="XYLULOSE-1,5-BISPHOSPHATE (XUBP) PHOSPHATASE"/>
    <property type="match status" value="1"/>
</dbReference>
<dbReference type="Proteomes" id="UP000539372">
    <property type="component" value="Unassembled WGS sequence"/>
</dbReference>
<organism evidence="4 5">
    <name type="scientific">Pacificispira spongiicola</name>
    <dbReference type="NCBI Taxonomy" id="2729598"/>
    <lineage>
        <taxon>Bacteria</taxon>
        <taxon>Pseudomonadati</taxon>
        <taxon>Pseudomonadota</taxon>
        <taxon>Alphaproteobacteria</taxon>
        <taxon>Rhodospirillales</taxon>
        <taxon>Rhodospirillaceae</taxon>
        <taxon>Pacificispira</taxon>
    </lineage>
</organism>
<dbReference type="InterPro" id="IPR006439">
    <property type="entry name" value="HAD-SF_hydro_IA"/>
</dbReference>
<comment type="similarity">
    <text evidence="1">Belongs to the HAD-like hydrolase superfamily. CbbY/CbbZ/Gph/YieH family.</text>
</comment>
<evidence type="ECO:0000256" key="1">
    <source>
        <dbReference type="ARBA" id="ARBA00006171"/>
    </source>
</evidence>
<dbReference type="InterPro" id="IPR044999">
    <property type="entry name" value="CbbY-like"/>
</dbReference>
<name>A0A7Y0E1T6_9PROT</name>
<dbReference type="GO" id="GO:0016787">
    <property type="term" value="F:hydrolase activity"/>
    <property type="evidence" value="ECO:0007669"/>
    <property type="project" value="UniProtKB-KW"/>
</dbReference>
<gene>
    <name evidence="4" type="ORF">HH303_14450</name>
</gene>
<dbReference type="Pfam" id="PF00702">
    <property type="entry name" value="Hydrolase"/>
    <property type="match status" value="1"/>
</dbReference>
<dbReference type="FunFam" id="3.40.50.1000:FF:000036">
    <property type="entry name" value="HAD family hydrolase"/>
    <property type="match status" value="1"/>
</dbReference>
<dbReference type="InterPro" id="IPR036412">
    <property type="entry name" value="HAD-like_sf"/>
</dbReference>
<dbReference type="RefSeq" id="WP_169626080.1">
    <property type="nucleotide sequence ID" value="NZ_JABBNT010000004.1"/>
</dbReference>
<dbReference type="Gene3D" id="3.40.50.1000">
    <property type="entry name" value="HAD superfamily/HAD-like"/>
    <property type="match status" value="1"/>
</dbReference>
<dbReference type="InterPro" id="IPR023214">
    <property type="entry name" value="HAD_sf"/>
</dbReference>
<dbReference type="PANTHER" id="PTHR42896:SF2">
    <property type="entry name" value="CBBY-LIKE PROTEIN"/>
    <property type="match status" value="1"/>
</dbReference>
<dbReference type="EMBL" id="JABBNT010000004">
    <property type="protein sequence ID" value="NMM45694.1"/>
    <property type="molecule type" value="Genomic_DNA"/>
</dbReference>
<dbReference type="Gene3D" id="1.10.150.240">
    <property type="entry name" value="Putative phosphatase, domain 2"/>
    <property type="match status" value="1"/>
</dbReference>
<evidence type="ECO:0000313" key="4">
    <source>
        <dbReference type="EMBL" id="NMM45694.1"/>
    </source>
</evidence>
<dbReference type="SFLD" id="SFLDG01129">
    <property type="entry name" value="C1.5:_HAD__Beta-PGM__Phosphata"/>
    <property type="match status" value="1"/>
</dbReference>
<dbReference type="GO" id="GO:0000287">
    <property type="term" value="F:magnesium ion binding"/>
    <property type="evidence" value="ECO:0007669"/>
    <property type="project" value="UniProtKB-ARBA"/>
</dbReference>
<evidence type="ECO:0000256" key="2">
    <source>
        <dbReference type="ARBA" id="ARBA00022723"/>
    </source>
</evidence>
<sequence>MQALIFDCDGVLVDTERDGHRVSFNRAFARMGLDTEWSEERYGVLLGTAGGKERMRVHFDEVGWPVAEAKRNDFILELHKLKTAIFMELIDSGALPLRPGVAEKVDAAIGDGCKLAVCSTSNERAVQAVVDILLGPERARHMPVFAGDMVAAKKPDPAVYLLAKEKLDLSPNRCLVVEDSEIGLRAALAAGMRCIVTKSTYTASEDFTGAKKTLNDLGEITWAECRAVC</sequence>
<comment type="caution">
    <text evidence="4">The sequence shown here is derived from an EMBL/GenBank/DDBJ whole genome shotgun (WGS) entry which is preliminary data.</text>
</comment>
<keyword evidence="2" id="KW-0479">Metal-binding</keyword>
<dbReference type="SFLD" id="SFLDG01135">
    <property type="entry name" value="C1.5.6:_HAD__Beta-PGM__Phospha"/>
    <property type="match status" value="1"/>
</dbReference>
<dbReference type="SFLD" id="SFLDS00003">
    <property type="entry name" value="Haloacid_Dehalogenase"/>
    <property type="match status" value="1"/>
</dbReference>